<protein>
    <submittedName>
        <fullName evidence="7">RNA polymerase sigma-70 factor</fullName>
    </submittedName>
</protein>
<dbReference type="InterPro" id="IPR013324">
    <property type="entry name" value="RNA_pol_sigma_r3/r4-like"/>
</dbReference>
<keyword evidence="3" id="KW-0731">Sigma factor</keyword>
<evidence type="ECO:0000256" key="1">
    <source>
        <dbReference type="ARBA" id="ARBA00010641"/>
    </source>
</evidence>
<dbReference type="PANTHER" id="PTHR43133">
    <property type="entry name" value="RNA POLYMERASE ECF-TYPE SIGMA FACTO"/>
    <property type="match status" value="1"/>
</dbReference>
<dbReference type="InterPro" id="IPR013249">
    <property type="entry name" value="RNA_pol_sigma70_r4_t2"/>
</dbReference>
<dbReference type="InterPro" id="IPR014284">
    <property type="entry name" value="RNA_pol_sigma-70_dom"/>
</dbReference>
<sequence>MAVEQLLNEREILLQIADGSQAAFAQLFKHYHSYVFAFAKKITHSEELAGEIVQDIFLKLWLKRETLGAIENFGAYLNRTVRNTSFNVLRQLAHHAKLNLKLSLDQTELEESTNKELDYRETKRLLSDALNTLSAQQRTVYRLCHQEGLKYAEAAEKMSISPQTVHEYMKLALQKIRIHFKKNGAGYQILIAVLFKFK</sequence>
<dbReference type="NCBIfam" id="TIGR02937">
    <property type="entry name" value="sigma70-ECF"/>
    <property type="match status" value="1"/>
</dbReference>
<dbReference type="InterPro" id="IPR039425">
    <property type="entry name" value="RNA_pol_sigma-70-like"/>
</dbReference>
<evidence type="ECO:0000313" key="7">
    <source>
        <dbReference type="EMBL" id="MEE1944196.1"/>
    </source>
</evidence>
<evidence type="ECO:0000259" key="5">
    <source>
        <dbReference type="Pfam" id="PF04542"/>
    </source>
</evidence>
<dbReference type="Pfam" id="PF04542">
    <property type="entry name" value="Sigma70_r2"/>
    <property type="match status" value="1"/>
</dbReference>
<evidence type="ECO:0000256" key="2">
    <source>
        <dbReference type="ARBA" id="ARBA00023015"/>
    </source>
</evidence>
<dbReference type="CDD" id="cd06171">
    <property type="entry name" value="Sigma70_r4"/>
    <property type="match status" value="1"/>
</dbReference>
<evidence type="ECO:0000256" key="4">
    <source>
        <dbReference type="ARBA" id="ARBA00023163"/>
    </source>
</evidence>
<dbReference type="PANTHER" id="PTHR43133:SF46">
    <property type="entry name" value="RNA POLYMERASE SIGMA-70 FACTOR ECF SUBFAMILY"/>
    <property type="match status" value="1"/>
</dbReference>
<dbReference type="InterPro" id="IPR013325">
    <property type="entry name" value="RNA_pol_sigma_r2"/>
</dbReference>
<feature type="domain" description="RNA polymerase sigma-70 region 2" evidence="5">
    <location>
        <begin position="27"/>
        <end position="92"/>
    </location>
</feature>
<comment type="similarity">
    <text evidence="1">Belongs to the sigma-70 factor family. ECF subfamily.</text>
</comment>
<keyword evidence="4" id="KW-0804">Transcription</keyword>
<dbReference type="NCBIfam" id="TIGR02985">
    <property type="entry name" value="Sig70_bacteroi1"/>
    <property type="match status" value="1"/>
</dbReference>
<evidence type="ECO:0000313" key="8">
    <source>
        <dbReference type="Proteomes" id="UP001336835"/>
    </source>
</evidence>
<dbReference type="Proteomes" id="UP001336835">
    <property type="component" value="Unassembled WGS sequence"/>
</dbReference>
<keyword evidence="8" id="KW-1185">Reference proteome</keyword>
<dbReference type="EMBL" id="JAZDQT010000001">
    <property type="protein sequence ID" value="MEE1944196.1"/>
    <property type="molecule type" value="Genomic_DNA"/>
</dbReference>
<evidence type="ECO:0000259" key="6">
    <source>
        <dbReference type="Pfam" id="PF08281"/>
    </source>
</evidence>
<dbReference type="RefSeq" id="WP_330106571.1">
    <property type="nucleotide sequence ID" value="NZ_JAZDQT010000001.1"/>
</dbReference>
<evidence type="ECO:0000256" key="3">
    <source>
        <dbReference type="ARBA" id="ARBA00023082"/>
    </source>
</evidence>
<accession>A0ABU7I4B0</accession>
<dbReference type="InterPro" id="IPR036388">
    <property type="entry name" value="WH-like_DNA-bd_sf"/>
</dbReference>
<keyword evidence="2" id="KW-0805">Transcription regulation</keyword>
<dbReference type="SUPFAM" id="SSF88659">
    <property type="entry name" value="Sigma3 and sigma4 domains of RNA polymerase sigma factors"/>
    <property type="match status" value="1"/>
</dbReference>
<organism evidence="7 8">
    <name type="scientific">Pedobacter albus</name>
    <dbReference type="NCBI Taxonomy" id="3113905"/>
    <lineage>
        <taxon>Bacteria</taxon>
        <taxon>Pseudomonadati</taxon>
        <taxon>Bacteroidota</taxon>
        <taxon>Sphingobacteriia</taxon>
        <taxon>Sphingobacteriales</taxon>
        <taxon>Sphingobacteriaceae</taxon>
        <taxon>Pedobacter</taxon>
    </lineage>
</organism>
<proteinExistence type="inferred from homology"/>
<name>A0ABU7I4B0_9SPHI</name>
<comment type="caution">
    <text evidence="7">The sequence shown here is derived from an EMBL/GenBank/DDBJ whole genome shotgun (WGS) entry which is preliminary data.</text>
</comment>
<dbReference type="SUPFAM" id="SSF88946">
    <property type="entry name" value="Sigma2 domain of RNA polymerase sigma factors"/>
    <property type="match status" value="1"/>
</dbReference>
<dbReference type="InterPro" id="IPR014327">
    <property type="entry name" value="RNA_pol_sigma70_bacteroid"/>
</dbReference>
<dbReference type="Gene3D" id="1.10.10.10">
    <property type="entry name" value="Winged helix-like DNA-binding domain superfamily/Winged helix DNA-binding domain"/>
    <property type="match status" value="1"/>
</dbReference>
<feature type="domain" description="RNA polymerase sigma factor 70 region 4 type 2" evidence="6">
    <location>
        <begin position="124"/>
        <end position="176"/>
    </location>
</feature>
<reference evidence="7 8" key="1">
    <citation type="submission" date="2024-01" db="EMBL/GenBank/DDBJ databases">
        <title>Pedobacter sp. nov., isolated from fresh soil.</title>
        <authorList>
            <person name="Le N.T.T."/>
        </authorList>
    </citation>
    <scope>NUCLEOTIDE SEQUENCE [LARGE SCALE GENOMIC DNA]</scope>
    <source>
        <strain evidence="7 8">KR3-3</strain>
    </source>
</reference>
<gene>
    <name evidence="7" type="ORF">VRU48_03685</name>
</gene>
<dbReference type="Pfam" id="PF08281">
    <property type="entry name" value="Sigma70_r4_2"/>
    <property type="match status" value="1"/>
</dbReference>
<dbReference type="Gene3D" id="1.10.1740.10">
    <property type="match status" value="1"/>
</dbReference>
<dbReference type="InterPro" id="IPR007627">
    <property type="entry name" value="RNA_pol_sigma70_r2"/>
</dbReference>